<evidence type="ECO:0000256" key="2">
    <source>
        <dbReference type="SAM" id="Phobius"/>
    </source>
</evidence>
<dbReference type="PANTHER" id="PTHR36987:SF1">
    <property type="entry name" value="NADH DEHYDROGENASE [UBIQUINONE] 1 BETA SUBCOMPLEX SUBUNIT 2"/>
    <property type="match status" value="1"/>
</dbReference>
<reference evidence="3 4" key="1">
    <citation type="journal article" date="2012" name="Science">
        <title>The Paleozoic origin of enzymatic lignin decomposition reconstructed from 31 fungal genomes.</title>
        <authorList>
            <person name="Floudas D."/>
            <person name="Binder M."/>
            <person name="Riley R."/>
            <person name="Barry K."/>
            <person name="Blanchette R.A."/>
            <person name="Henrissat B."/>
            <person name="Martinez A.T."/>
            <person name="Otillar R."/>
            <person name="Spatafora J.W."/>
            <person name="Yadav J.S."/>
            <person name="Aerts A."/>
            <person name="Benoit I."/>
            <person name="Boyd A."/>
            <person name="Carlson A."/>
            <person name="Copeland A."/>
            <person name="Coutinho P.M."/>
            <person name="de Vries R.P."/>
            <person name="Ferreira P."/>
            <person name="Findley K."/>
            <person name="Foster B."/>
            <person name="Gaskell J."/>
            <person name="Glotzer D."/>
            <person name="Gorecki P."/>
            <person name="Heitman J."/>
            <person name="Hesse C."/>
            <person name="Hori C."/>
            <person name="Igarashi K."/>
            <person name="Jurgens J.A."/>
            <person name="Kallen N."/>
            <person name="Kersten P."/>
            <person name="Kohler A."/>
            <person name="Kuees U."/>
            <person name="Kumar T.K.A."/>
            <person name="Kuo A."/>
            <person name="LaButti K."/>
            <person name="Larrondo L.F."/>
            <person name="Lindquist E."/>
            <person name="Ling A."/>
            <person name="Lombard V."/>
            <person name="Lucas S."/>
            <person name="Lundell T."/>
            <person name="Martin R."/>
            <person name="McLaughlin D.J."/>
            <person name="Morgenstern I."/>
            <person name="Morin E."/>
            <person name="Murat C."/>
            <person name="Nagy L.G."/>
            <person name="Nolan M."/>
            <person name="Ohm R.A."/>
            <person name="Patyshakuliyeva A."/>
            <person name="Rokas A."/>
            <person name="Ruiz-Duenas F.J."/>
            <person name="Sabat G."/>
            <person name="Salamov A."/>
            <person name="Samejima M."/>
            <person name="Schmutz J."/>
            <person name="Slot J.C."/>
            <person name="St John F."/>
            <person name="Stenlid J."/>
            <person name="Sun H."/>
            <person name="Sun S."/>
            <person name="Syed K."/>
            <person name="Tsang A."/>
            <person name="Wiebenga A."/>
            <person name="Young D."/>
            <person name="Pisabarro A."/>
            <person name="Eastwood D.C."/>
            <person name="Martin F."/>
            <person name="Cullen D."/>
            <person name="Grigoriev I.V."/>
            <person name="Hibbett D.S."/>
        </authorList>
    </citation>
    <scope>NUCLEOTIDE SEQUENCE [LARGE SCALE GENOMIC DNA]</scope>
    <source>
        <strain evidence="3 4">DJM-731 SS1</strain>
    </source>
</reference>
<feature type="region of interest" description="Disordered" evidence="1">
    <location>
        <begin position="40"/>
        <end position="63"/>
    </location>
</feature>
<dbReference type="Proteomes" id="UP000030653">
    <property type="component" value="Unassembled WGS sequence"/>
</dbReference>
<dbReference type="GO" id="GO:0005743">
    <property type="term" value="C:mitochondrial inner membrane"/>
    <property type="evidence" value="ECO:0007669"/>
    <property type="project" value="InterPro"/>
</dbReference>
<keyword evidence="2" id="KW-0472">Membrane</keyword>
<protein>
    <submittedName>
        <fullName evidence="3">Uncharacterized protein</fullName>
    </submittedName>
</protein>
<gene>
    <name evidence="3" type="ORF">DACRYDRAFT_48659</name>
</gene>
<dbReference type="AlphaFoldDB" id="M5G6X6"/>
<sequence length="63" mass="7115">GFHPHPPARAHVYLAKFLGATMWFFVFYRARRADGLQGWKHPWEGHGDHAHGHGHGEGEHGGH</sequence>
<dbReference type="GO" id="GO:0045271">
    <property type="term" value="C:respiratory chain complex I"/>
    <property type="evidence" value="ECO:0007669"/>
    <property type="project" value="InterPro"/>
</dbReference>
<keyword evidence="2" id="KW-1133">Transmembrane helix</keyword>
<name>M5G6X6_DACPD</name>
<dbReference type="PANTHER" id="PTHR36987">
    <property type="entry name" value="NADH DEHYDROGENASE [UBIQUINONE] 1 BETA SUBCOMPLEX SUBUNIT 2-LIKE"/>
    <property type="match status" value="1"/>
</dbReference>
<dbReference type="RefSeq" id="XP_040630859.1">
    <property type="nucleotide sequence ID" value="XM_040774859.1"/>
</dbReference>
<accession>M5G6X6</accession>
<dbReference type="OrthoDB" id="531564at2759"/>
<dbReference type="OMA" id="WIMLRIK"/>
<dbReference type="EMBL" id="JH795858">
    <property type="protein sequence ID" value="EJU03965.1"/>
    <property type="molecule type" value="Genomic_DNA"/>
</dbReference>
<dbReference type="STRING" id="1858805.M5G6X6"/>
<keyword evidence="4" id="KW-1185">Reference proteome</keyword>
<dbReference type="HOGENOM" id="CLU_181953_0_1_1"/>
<dbReference type="InterPro" id="IPR044980">
    <property type="entry name" value="NDUFB2_plant/fungi"/>
</dbReference>
<proteinExistence type="predicted"/>
<evidence type="ECO:0000313" key="4">
    <source>
        <dbReference type="Proteomes" id="UP000030653"/>
    </source>
</evidence>
<feature type="compositionally biased region" description="Basic and acidic residues" evidence="1">
    <location>
        <begin position="41"/>
        <end position="63"/>
    </location>
</feature>
<feature type="transmembrane region" description="Helical" evidence="2">
    <location>
        <begin position="12"/>
        <end position="30"/>
    </location>
</feature>
<evidence type="ECO:0000256" key="1">
    <source>
        <dbReference type="SAM" id="MobiDB-lite"/>
    </source>
</evidence>
<organism evidence="3 4">
    <name type="scientific">Dacryopinax primogenitus (strain DJM 731)</name>
    <name type="common">Brown rot fungus</name>
    <dbReference type="NCBI Taxonomy" id="1858805"/>
    <lineage>
        <taxon>Eukaryota</taxon>
        <taxon>Fungi</taxon>
        <taxon>Dikarya</taxon>
        <taxon>Basidiomycota</taxon>
        <taxon>Agaricomycotina</taxon>
        <taxon>Dacrymycetes</taxon>
        <taxon>Dacrymycetales</taxon>
        <taxon>Dacrymycetaceae</taxon>
        <taxon>Dacryopinax</taxon>
    </lineage>
</organism>
<dbReference type="GeneID" id="63689921"/>
<keyword evidence="2" id="KW-0812">Transmembrane</keyword>
<evidence type="ECO:0000313" key="3">
    <source>
        <dbReference type="EMBL" id="EJU03965.1"/>
    </source>
</evidence>
<feature type="non-terminal residue" evidence="3">
    <location>
        <position position="1"/>
    </location>
</feature>